<keyword evidence="3" id="KW-1185">Reference proteome</keyword>
<dbReference type="GO" id="GO:0005635">
    <property type="term" value="C:nuclear envelope"/>
    <property type="evidence" value="ECO:0007669"/>
    <property type="project" value="TreeGrafter"/>
</dbReference>
<evidence type="ECO:0000259" key="1">
    <source>
        <dbReference type="Pfam" id="PF25758"/>
    </source>
</evidence>
<dbReference type="InterPro" id="IPR011989">
    <property type="entry name" value="ARM-like"/>
</dbReference>
<organism evidence="3">
    <name type="scientific">Chlorella variabilis</name>
    <name type="common">Green alga</name>
    <dbReference type="NCBI Taxonomy" id="554065"/>
    <lineage>
        <taxon>Eukaryota</taxon>
        <taxon>Viridiplantae</taxon>
        <taxon>Chlorophyta</taxon>
        <taxon>core chlorophytes</taxon>
        <taxon>Trebouxiophyceae</taxon>
        <taxon>Chlorellales</taxon>
        <taxon>Chlorellaceae</taxon>
        <taxon>Chlorella clade</taxon>
        <taxon>Chlorella</taxon>
    </lineage>
</organism>
<dbReference type="EMBL" id="GL434069">
    <property type="protein sequence ID" value="EFN50494.1"/>
    <property type="molecule type" value="Genomic_DNA"/>
</dbReference>
<protein>
    <recommendedName>
        <fullName evidence="1">Importin-7/11-like TPR repeats domain-containing protein</fullName>
    </recommendedName>
</protein>
<dbReference type="OrthoDB" id="431626at2759"/>
<dbReference type="InterPro" id="IPR058669">
    <property type="entry name" value="TPR_IPO7/11-like"/>
</dbReference>
<dbReference type="SUPFAM" id="SSF48371">
    <property type="entry name" value="ARM repeat"/>
    <property type="match status" value="1"/>
</dbReference>
<dbReference type="AlphaFoldDB" id="E1ZUK1"/>
<gene>
    <name evidence="2" type="ORF">CHLNCDRAFT_141290</name>
</gene>
<dbReference type="GO" id="GO:0005829">
    <property type="term" value="C:cytosol"/>
    <property type="evidence" value="ECO:0007669"/>
    <property type="project" value="TreeGrafter"/>
</dbReference>
<dbReference type="PANTHER" id="PTHR10997">
    <property type="entry name" value="IMPORTIN-7, 8, 11"/>
    <property type="match status" value="1"/>
</dbReference>
<dbReference type="Gene3D" id="1.25.10.10">
    <property type="entry name" value="Leucine-rich Repeat Variant"/>
    <property type="match status" value="1"/>
</dbReference>
<accession>E1ZUK1</accession>
<dbReference type="PANTHER" id="PTHR10997:SF9">
    <property type="entry name" value="IMPORTIN-9"/>
    <property type="match status" value="1"/>
</dbReference>
<evidence type="ECO:0000313" key="2">
    <source>
        <dbReference type="EMBL" id="EFN50494.1"/>
    </source>
</evidence>
<dbReference type="GO" id="GO:0006606">
    <property type="term" value="P:protein import into nucleus"/>
    <property type="evidence" value="ECO:0007669"/>
    <property type="project" value="TreeGrafter"/>
</dbReference>
<evidence type="ECO:0000313" key="3">
    <source>
        <dbReference type="Proteomes" id="UP000008141"/>
    </source>
</evidence>
<dbReference type="STRING" id="554065.E1ZUK1"/>
<dbReference type="InterPro" id="IPR016024">
    <property type="entry name" value="ARM-type_fold"/>
</dbReference>
<dbReference type="eggNOG" id="KOG2274">
    <property type="taxonomic scope" value="Eukaryota"/>
</dbReference>
<reference evidence="2 3" key="1">
    <citation type="journal article" date="2010" name="Plant Cell">
        <title>The Chlorella variabilis NC64A genome reveals adaptation to photosymbiosis, coevolution with viruses, and cryptic sex.</title>
        <authorList>
            <person name="Blanc G."/>
            <person name="Duncan G."/>
            <person name="Agarkova I."/>
            <person name="Borodovsky M."/>
            <person name="Gurnon J."/>
            <person name="Kuo A."/>
            <person name="Lindquist E."/>
            <person name="Lucas S."/>
            <person name="Pangilinan J."/>
            <person name="Polle J."/>
            <person name="Salamov A."/>
            <person name="Terry A."/>
            <person name="Yamada T."/>
            <person name="Dunigan D.D."/>
            <person name="Grigoriev I.V."/>
            <person name="Claverie J.M."/>
            <person name="Van Etten J.L."/>
        </authorList>
    </citation>
    <scope>NUCLEOTIDE SEQUENCE [LARGE SCALE GENOMIC DNA]</scope>
    <source>
        <strain evidence="2 3">NC64A</strain>
    </source>
</reference>
<proteinExistence type="predicted"/>
<name>E1ZUK1_CHLVA</name>
<dbReference type="InParanoid" id="E1ZUK1"/>
<dbReference type="RefSeq" id="XP_005842626.1">
    <property type="nucleotide sequence ID" value="XM_005842569.1"/>
</dbReference>
<dbReference type="Proteomes" id="UP000008141">
    <property type="component" value="Unassembled WGS sequence"/>
</dbReference>
<feature type="domain" description="Importin-7/11-like TPR repeats" evidence="1">
    <location>
        <begin position="23"/>
        <end position="155"/>
    </location>
</feature>
<dbReference type="KEGG" id="cvr:CHLNCDRAFT_141290"/>
<dbReference type="GeneID" id="17349927"/>
<feature type="non-terminal residue" evidence="2">
    <location>
        <position position="161"/>
    </location>
</feature>
<sequence>MHHDDGEVGGGAALSWPGVPDFLPALLAAVQRLLQPQLEDRACSLVGALILELLRHAGPQMAPLLPGLLAALASKLCAAEDAAMVQSLLCVLAQLMHSDQQQLLDCLAGIQLSDGRSALQACMQKWCERQIEVRTAYDIRLTTAALAGLLACPHPALDAIQ</sequence>
<dbReference type="Pfam" id="PF25758">
    <property type="entry name" value="TPR_IPO11"/>
    <property type="match status" value="1"/>
</dbReference>